<protein>
    <submittedName>
        <fullName evidence="2">Uncharacterized protein</fullName>
    </submittedName>
</protein>
<feature type="compositionally biased region" description="Basic residues" evidence="1">
    <location>
        <begin position="1"/>
        <end position="10"/>
    </location>
</feature>
<name>A0ABD1D8H3_CULPP</name>
<organism evidence="2 3">
    <name type="scientific">Culex pipiens pipiens</name>
    <name type="common">Northern house mosquito</name>
    <dbReference type="NCBI Taxonomy" id="38569"/>
    <lineage>
        <taxon>Eukaryota</taxon>
        <taxon>Metazoa</taxon>
        <taxon>Ecdysozoa</taxon>
        <taxon>Arthropoda</taxon>
        <taxon>Hexapoda</taxon>
        <taxon>Insecta</taxon>
        <taxon>Pterygota</taxon>
        <taxon>Neoptera</taxon>
        <taxon>Endopterygota</taxon>
        <taxon>Diptera</taxon>
        <taxon>Nematocera</taxon>
        <taxon>Culicoidea</taxon>
        <taxon>Culicidae</taxon>
        <taxon>Culicinae</taxon>
        <taxon>Culicini</taxon>
        <taxon>Culex</taxon>
        <taxon>Culex</taxon>
    </lineage>
</organism>
<dbReference type="Proteomes" id="UP001562425">
    <property type="component" value="Unassembled WGS sequence"/>
</dbReference>
<proteinExistence type="predicted"/>
<dbReference type="EMBL" id="JBEHCU010006905">
    <property type="protein sequence ID" value="KAL1395943.1"/>
    <property type="molecule type" value="Genomic_DNA"/>
</dbReference>
<feature type="non-terminal residue" evidence="2">
    <location>
        <position position="1"/>
    </location>
</feature>
<comment type="caution">
    <text evidence="2">The sequence shown here is derived from an EMBL/GenBank/DDBJ whole genome shotgun (WGS) entry which is preliminary data.</text>
</comment>
<feature type="non-terminal residue" evidence="2">
    <location>
        <position position="51"/>
    </location>
</feature>
<reference evidence="2 3" key="1">
    <citation type="submission" date="2024-05" db="EMBL/GenBank/DDBJ databases">
        <title>Culex pipiens pipiens assembly and annotation.</title>
        <authorList>
            <person name="Alout H."/>
            <person name="Durand T."/>
        </authorList>
    </citation>
    <scope>NUCLEOTIDE SEQUENCE [LARGE SCALE GENOMIC DNA]</scope>
    <source>
        <strain evidence="2">HA-2024</strain>
        <tissue evidence="2">Whole body</tissue>
    </source>
</reference>
<accession>A0ABD1D8H3</accession>
<evidence type="ECO:0000256" key="1">
    <source>
        <dbReference type="SAM" id="MobiDB-lite"/>
    </source>
</evidence>
<evidence type="ECO:0000313" key="3">
    <source>
        <dbReference type="Proteomes" id="UP001562425"/>
    </source>
</evidence>
<sequence length="51" mass="5922">SDRTNAKRRIGQNLPRAPDDWDQRRHSCAGAESVWKQEQELVERCVNSVQT</sequence>
<keyword evidence="3" id="KW-1185">Reference proteome</keyword>
<gene>
    <name evidence="2" type="ORF">pipiens_000297</name>
</gene>
<dbReference type="AlphaFoldDB" id="A0ABD1D8H3"/>
<evidence type="ECO:0000313" key="2">
    <source>
        <dbReference type="EMBL" id="KAL1395943.1"/>
    </source>
</evidence>
<feature type="region of interest" description="Disordered" evidence="1">
    <location>
        <begin position="1"/>
        <end position="25"/>
    </location>
</feature>